<evidence type="ECO:0000256" key="1">
    <source>
        <dbReference type="SAM" id="MobiDB-lite"/>
    </source>
</evidence>
<comment type="caution">
    <text evidence="2">The sequence shown here is derived from an EMBL/GenBank/DDBJ whole genome shotgun (WGS) entry which is preliminary data.</text>
</comment>
<dbReference type="EMBL" id="JAUQYP010000001">
    <property type="protein sequence ID" value="MDO8106333.1"/>
    <property type="molecule type" value="Genomic_DNA"/>
</dbReference>
<reference evidence="2 3" key="1">
    <citation type="submission" date="2023-07" db="EMBL/GenBank/DDBJ databases">
        <title>Description of novel actinomycetes strains, isolated from tidal flat sediment.</title>
        <authorList>
            <person name="Lu C."/>
        </authorList>
    </citation>
    <scope>NUCLEOTIDE SEQUENCE [LARGE SCALE GENOMIC DNA]</scope>
    <source>
        <strain evidence="2 3">SYSU T00b441</strain>
    </source>
</reference>
<feature type="region of interest" description="Disordered" evidence="1">
    <location>
        <begin position="62"/>
        <end position="129"/>
    </location>
</feature>
<keyword evidence="3" id="KW-1185">Reference proteome</keyword>
<dbReference type="RefSeq" id="WP_304600006.1">
    <property type="nucleotide sequence ID" value="NZ_JAUQYP010000001.1"/>
</dbReference>
<accession>A0ABT9DAW0</accession>
<evidence type="ECO:0000313" key="2">
    <source>
        <dbReference type="EMBL" id="MDO8106333.1"/>
    </source>
</evidence>
<name>A0ABT9DAW0_9CELL</name>
<evidence type="ECO:0000313" key="3">
    <source>
        <dbReference type="Proteomes" id="UP001232536"/>
    </source>
</evidence>
<protein>
    <submittedName>
        <fullName evidence="2">Uncharacterized protein</fullName>
    </submittedName>
</protein>
<gene>
    <name evidence="2" type="ORF">Q6348_03885</name>
</gene>
<organism evidence="2 3">
    <name type="scientific">Actinotalea lenta</name>
    <dbReference type="NCBI Taxonomy" id="3064654"/>
    <lineage>
        <taxon>Bacteria</taxon>
        <taxon>Bacillati</taxon>
        <taxon>Actinomycetota</taxon>
        <taxon>Actinomycetes</taxon>
        <taxon>Micrococcales</taxon>
        <taxon>Cellulomonadaceae</taxon>
        <taxon>Actinotalea</taxon>
    </lineage>
</organism>
<dbReference type="Proteomes" id="UP001232536">
    <property type="component" value="Unassembled WGS sequence"/>
</dbReference>
<feature type="compositionally biased region" description="Low complexity" evidence="1">
    <location>
        <begin position="77"/>
        <end position="96"/>
    </location>
</feature>
<sequence length="206" mass="20671">MEAPRTSRRRVGMIVALSWLGAAVLTGTVAWRAVAVLDSGTQRTGVLSEAEVHAALVSARTTAGVAAPSPTPGVGEPTKPGTPTASTPPAASGTPSSAPPSASPSVPPASAPPATRPSTQPPPPAEVTRTWNVTGGTVVAACQGVSIRLVGATPWDGWTVEARSAGPQTVDVELHREGHDTVVVARCVDGVPSPQVSGDSDGEQDD</sequence>
<feature type="compositionally biased region" description="Pro residues" evidence="1">
    <location>
        <begin position="97"/>
        <end position="125"/>
    </location>
</feature>
<proteinExistence type="predicted"/>